<dbReference type="AlphaFoldDB" id="N2BMM0"/>
<dbReference type="EMBL" id="AQFT01000001">
    <property type="protein sequence ID" value="EMZ39710.1"/>
    <property type="molecule type" value="Genomic_DNA"/>
</dbReference>
<keyword evidence="3" id="KW-0479">Metal-binding</keyword>
<dbReference type="eggNOG" id="COG1442">
    <property type="taxonomic scope" value="Bacteria"/>
</dbReference>
<evidence type="ECO:0000256" key="1">
    <source>
        <dbReference type="ARBA" id="ARBA00022676"/>
    </source>
</evidence>
<dbReference type="PANTHER" id="PTHR13778">
    <property type="entry name" value="GLYCOSYLTRANSFERASE 8 DOMAIN-CONTAINING PROTEIN"/>
    <property type="match status" value="1"/>
</dbReference>
<dbReference type="InterPro" id="IPR002495">
    <property type="entry name" value="Glyco_trans_8"/>
</dbReference>
<dbReference type="SUPFAM" id="SSF53448">
    <property type="entry name" value="Nucleotide-diphospho-sugar transferases"/>
    <property type="match status" value="1"/>
</dbReference>
<dbReference type="PATRIC" id="fig|1235802.3.peg.43"/>
<dbReference type="Pfam" id="PF14393">
    <property type="entry name" value="DUF4422"/>
    <property type="match status" value="1"/>
</dbReference>
<dbReference type="HOGENOM" id="CLU_028259_0_0_9"/>
<name>N2BMM0_9FIRM</name>
<evidence type="ECO:0000313" key="5">
    <source>
        <dbReference type="EMBL" id="EMZ39710.1"/>
    </source>
</evidence>
<keyword evidence="6" id="KW-1185">Reference proteome</keyword>
<evidence type="ECO:0000259" key="4">
    <source>
        <dbReference type="Pfam" id="PF14393"/>
    </source>
</evidence>
<sequence>MSDIKIFVTHTPNQNKIRYEHPLFYHVIAGSDLQTEEMTDGFYRDNTGDNISGRNPSYCELTTQYWAWKNMDADYYGFCHYRRYFSFSARQLEQSVWGTVEYDYLDEQAVRELHLNEQDMRARIEGYDFIIAKGIPVRQINAKSVYDHYKKAPQLHLEDMDILLAVICEKYPLLGDTAKEYFEGNVFYPCNMFIMKKELFAEYCTILFDVLDEFEKRAQMREYSREGLRTTGHLGERMAGIYYLYLQKQGRYRLSEMQIALIKQVPCMCGIQKNTDNLKKSSAVPVVLAANERYVPILYTCVQSVVEHCSDDRNYEIYIFHTDICKRSQEMFQERLTGCNVKIVFADVGQKVSGYILRAKEHITTETFYRFLILDILKSYAKVVYLDCDLIVCEDVAKLYDTELGSHLIAAAQDPDFAGQCNMKHSDMRSYCKDTLGMENPFAYFQAGVLVLNVEELNKNVTVEQLLEMADTGIYRFSDQDILNIVCKDRTVYLDMAWNMLFDCGRFRWQEVIRYAPHDILDAYEKARKQPYIIHYAGFQKPWMHADEDFGYVFWETARRTPYYERMLSELYLRKKEAGMTNYRGRMRVIEWLRQLLMRKLPRGSRLRAVLGKVYCRIFG</sequence>
<evidence type="ECO:0000256" key="3">
    <source>
        <dbReference type="ARBA" id="ARBA00022723"/>
    </source>
</evidence>
<keyword evidence="2" id="KW-0808">Transferase</keyword>
<keyword evidence="1" id="KW-0328">Glycosyltransferase</keyword>
<gene>
    <name evidence="5" type="ORF">C823_00043</name>
</gene>
<dbReference type="STRING" id="1235802.C823_00043"/>
<dbReference type="InterPro" id="IPR050748">
    <property type="entry name" value="Glycosyltrans_8_dom-fam"/>
</dbReference>
<feature type="domain" description="DUF4422" evidence="4">
    <location>
        <begin position="9"/>
        <end position="243"/>
    </location>
</feature>
<dbReference type="Gene3D" id="3.90.550.10">
    <property type="entry name" value="Spore Coat Polysaccharide Biosynthesis Protein SpsA, Chain A"/>
    <property type="match status" value="1"/>
</dbReference>
<dbReference type="CDD" id="cd04194">
    <property type="entry name" value="GT8_A4GalT_like"/>
    <property type="match status" value="1"/>
</dbReference>
<organism evidence="5 6">
    <name type="scientific">Eubacterium plexicaudatum ASF492</name>
    <dbReference type="NCBI Taxonomy" id="1235802"/>
    <lineage>
        <taxon>Bacteria</taxon>
        <taxon>Bacillati</taxon>
        <taxon>Bacillota</taxon>
        <taxon>Clostridia</taxon>
        <taxon>Eubacteriales</taxon>
        <taxon>Eubacteriaceae</taxon>
        <taxon>Eubacterium</taxon>
    </lineage>
</organism>
<comment type="caution">
    <text evidence="5">The sequence shown here is derived from an EMBL/GenBank/DDBJ whole genome shotgun (WGS) entry which is preliminary data.</text>
</comment>
<dbReference type="GO" id="GO:0046872">
    <property type="term" value="F:metal ion binding"/>
    <property type="evidence" value="ECO:0007669"/>
    <property type="project" value="UniProtKB-KW"/>
</dbReference>
<dbReference type="InterPro" id="IPR029044">
    <property type="entry name" value="Nucleotide-diphossugar_trans"/>
</dbReference>
<dbReference type="PANTHER" id="PTHR13778:SF47">
    <property type="entry name" value="LIPOPOLYSACCHARIDE 1,3-GALACTOSYLTRANSFERASE"/>
    <property type="match status" value="1"/>
</dbReference>
<reference evidence="5 6" key="1">
    <citation type="journal article" date="2014" name="Genome Announc.">
        <title>Draft genome sequences of the altered schaedler flora, a defined bacterial community from gnotobiotic mice.</title>
        <authorList>
            <person name="Wannemuehler M.J."/>
            <person name="Overstreet A.M."/>
            <person name="Ward D.V."/>
            <person name="Phillips G.J."/>
        </authorList>
    </citation>
    <scope>NUCLEOTIDE SEQUENCE [LARGE SCALE GENOMIC DNA]</scope>
    <source>
        <strain evidence="5 6">ASF492</strain>
    </source>
</reference>
<protein>
    <recommendedName>
        <fullName evidence="4">DUF4422 domain-containing protein</fullName>
    </recommendedName>
</protein>
<evidence type="ECO:0000256" key="2">
    <source>
        <dbReference type="ARBA" id="ARBA00022679"/>
    </source>
</evidence>
<dbReference type="OrthoDB" id="9798746at2"/>
<proteinExistence type="predicted"/>
<dbReference type="GO" id="GO:0016757">
    <property type="term" value="F:glycosyltransferase activity"/>
    <property type="evidence" value="ECO:0007669"/>
    <property type="project" value="UniProtKB-KW"/>
</dbReference>
<evidence type="ECO:0000313" key="6">
    <source>
        <dbReference type="Proteomes" id="UP000012589"/>
    </source>
</evidence>
<dbReference type="Pfam" id="PF01501">
    <property type="entry name" value="Glyco_transf_8"/>
    <property type="match status" value="1"/>
</dbReference>
<dbReference type="Proteomes" id="UP000012589">
    <property type="component" value="Unassembled WGS sequence"/>
</dbReference>
<dbReference type="InterPro" id="IPR025536">
    <property type="entry name" value="DUF4422"/>
</dbReference>
<accession>N2BMM0</accession>